<comment type="catalytic activity">
    <reaction evidence="9">
        <text>L-seryl-[protein] + ATP = O-phospho-L-seryl-[protein] + ADP + H(+)</text>
        <dbReference type="Rhea" id="RHEA:17989"/>
        <dbReference type="Rhea" id="RHEA-COMP:9863"/>
        <dbReference type="Rhea" id="RHEA-COMP:11604"/>
        <dbReference type="ChEBI" id="CHEBI:15378"/>
        <dbReference type="ChEBI" id="CHEBI:29999"/>
        <dbReference type="ChEBI" id="CHEBI:30616"/>
        <dbReference type="ChEBI" id="CHEBI:83421"/>
        <dbReference type="ChEBI" id="CHEBI:456216"/>
        <dbReference type="EC" id="2.7.11.1"/>
    </reaction>
</comment>
<organism evidence="14 15">
    <name type="scientific">Magallana gigas</name>
    <name type="common">Pacific oyster</name>
    <name type="synonym">Crassostrea gigas</name>
    <dbReference type="NCBI Taxonomy" id="29159"/>
    <lineage>
        <taxon>Eukaryota</taxon>
        <taxon>Metazoa</taxon>
        <taxon>Spiralia</taxon>
        <taxon>Lophotrochozoa</taxon>
        <taxon>Mollusca</taxon>
        <taxon>Bivalvia</taxon>
        <taxon>Autobranchia</taxon>
        <taxon>Pteriomorphia</taxon>
        <taxon>Ostreida</taxon>
        <taxon>Ostreoidea</taxon>
        <taxon>Ostreidae</taxon>
        <taxon>Magallana</taxon>
    </lineage>
</organism>
<dbReference type="PANTHER" id="PTHR44899">
    <property type="entry name" value="CAMK FAMILY PROTEIN KINASE"/>
    <property type="match status" value="1"/>
</dbReference>
<feature type="region of interest" description="Disordered" evidence="11">
    <location>
        <begin position="289"/>
        <end position="323"/>
    </location>
</feature>
<evidence type="ECO:0000313" key="14">
    <source>
        <dbReference type="EnsemblMetazoa" id="G29023.1:cds"/>
    </source>
</evidence>
<evidence type="ECO:0000256" key="3">
    <source>
        <dbReference type="ARBA" id="ARBA00022527"/>
    </source>
</evidence>
<evidence type="ECO:0000256" key="5">
    <source>
        <dbReference type="ARBA" id="ARBA00022741"/>
    </source>
</evidence>
<dbReference type="Gene3D" id="3.90.70.80">
    <property type="match status" value="1"/>
</dbReference>
<dbReference type="InterPro" id="IPR017441">
    <property type="entry name" value="Protein_kinase_ATP_BS"/>
</dbReference>
<dbReference type="GO" id="GO:0004674">
    <property type="term" value="F:protein serine/threonine kinase activity"/>
    <property type="evidence" value="ECO:0007669"/>
    <property type="project" value="UniProtKB-KW"/>
</dbReference>
<dbReference type="Proteomes" id="UP000005408">
    <property type="component" value="Unassembled WGS sequence"/>
</dbReference>
<dbReference type="EC" id="2.7.11.1" evidence="2"/>
<reference evidence="14" key="1">
    <citation type="submission" date="2022-08" db="UniProtKB">
        <authorList>
            <consortium name="EnsemblMetazoa"/>
        </authorList>
    </citation>
    <scope>IDENTIFICATION</scope>
    <source>
        <strain evidence="14">05x7-T-G4-1.051#20</strain>
    </source>
</reference>
<dbReference type="EnsemblMetazoa" id="G29023.1">
    <property type="protein sequence ID" value="G29023.1:cds"/>
    <property type="gene ID" value="G29023"/>
</dbReference>
<dbReference type="AlphaFoldDB" id="A0A8W8LPF1"/>
<evidence type="ECO:0000259" key="13">
    <source>
        <dbReference type="PROSITE" id="PS50802"/>
    </source>
</evidence>
<evidence type="ECO:0000256" key="11">
    <source>
        <dbReference type="SAM" id="MobiDB-lite"/>
    </source>
</evidence>
<dbReference type="PROSITE" id="PS00107">
    <property type="entry name" value="PROTEIN_KINASE_ATP"/>
    <property type="match status" value="1"/>
</dbReference>
<protein>
    <recommendedName>
        <fullName evidence="2">non-specific serine/threonine protein kinase</fullName>
        <ecNumber evidence="2">2.7.11.1</ecNumber>
    </recommendedName>
</protein>
<keyword evidence="4" id="KW-0808">Transferase</keyword>
<sequence length="532" mass="60312">MSTLNDYEILDKIGSGTYGDVFKARFKRQNKSTEIFAIKKIDFTKANTKELEHLSREDSILRNLCNTKHENIVRYVTSFKTDSVLYIVTELCAGGSLYDYLRQYLHSKNITHRDLKTKNILLSSDCRIKIADFGVAKEVTSNRATNTVYVGTMHYIAPEMTDGKGNYNSKIDIWAIGCDCYEMGTSKYAFDGRNVTELKNAVGKNMLPNINSLRFCETMREMIIQMLALDPTKRPDAATLHEEVLRHDCQNMKQCQKSHKQTQVFSHSTVIPGQQRNEVFLSSQSSNISTIQRCPDHDREPTQNTDSFEKQNGEDSSCLSPRPYSKGLKLTVSGEQNTDSYEFNKPRSVSTSSLGDGRFLLEEIAPEDLDNGFNFMEVIRNYQQGIGSRAQDRYLRTFGLQRVSIMGDGNCLFRAGSFSLYGHQNNHAYLRNLAVDTLRANIAEFSDYFLSDRGTALEQINRLGSTKILMQDRNVYSTGKGSNINILVTFGGDDSSSEVITMENSFTSTANQNHIHIIWRRFGGGHMRQCQM</sequence>
<evidence type="ECO:0000259" key="12">
    <source>
        <dbReference type="PROSITE" id="PS50011"/>
    </source>
</evidence>
<dbReference type="InterPro" id="IPR038765">
    <property type="entry name" value="Papain-like_cys_pep_sf"/>
</dbReference>
<dbReference type="PROSITE" id="PS50011">
    <property type="entry name" value="PROTEIN_KINASE_DOM"/>
    <property type="match status" value="1"/>
</dbReference>
<feature type="compositionally biased region" description="Basic and acidic residues" evidence="11">
    <location>
        <begin position="294"/>
        <end position="313"/>
    </location>
</feature>
<evidence type="ECO:0000256" key="8">
    <source>
        <dbReference type="ARBA" id="ARBA00047899"/>
    </source>
</evidence>
<keyword evidence="5 10" id="KW-0547">Nucleotide-binding</keyword>
<comment type="catalytic activity">
    <reaction evidence="8">
        <text>L-threonyl-[protein] + ATP = O-phospho-L-threonyl-[protein] + ADP + H(+)</text>
        <dbReference type="Rhea" id="RHEA:46608"/>
        <dbReference type="Rhea" id="RHEA-COMP:11060"/>
        <dbReference type="Rhea" id="RHEA-COMP:11605"/>
        <dbReference type="ChEBI" id="CHEBI:15378"/>
        <dbReference type="ChEBI" id="CHEBI:30013"/>
        <dbReference type="ChEBI" id="CHEBI:30616"/>
        <dbReference type="ChEBI" id="CHEBI:61977"/>
        <dbReference type="ChEBI" id="CHEBI:456216"/>
        <dbReference type="EC" id="2.7.11.1"/>
    </reaction>
</comment>
<evidence type="ECO:0000256" key="2">
    <source>
        <dbReference type="ARBA" id="ARBA00012513"/>
    </source>
</evidence>
<evidence type="ECO:0000313" key="15">
    <source>
        <dbReference type="Proteomes" id="UP000005408"/>
    </source>
</evidence>
<evidence type="ECO:0000256" key="6">
    <source>
        <dbReference type="ARBA" id="ARBA00022777"/>
    </source>
</evidence>
<accession>A0A8W8LPF1</accession>
<feature type="domain" description="Protein kinase" evidence="12">
    <location>
        <begin position="7"/>
        <end position="244"/>
    </location>
</feature>
<proteinExistence type="inferred from homology"/>
<evidence type="ECO:0000256" key="1">
    <source>
        <dbReference type="ARBA" id="ARBA00010886"/>
    </source>
</evidence>
<feature type="binding site" evidence="10">
    <location>
        <position position="40"/>
    </location>
    <ligand>
        <name>ATP</name>
        <dbReference type="ChEBI" id="CHEBI:30616"/>
    </ligand>
</feature>
<evidence type="ECO:0000256" key="4">
    <source>
        <dbReference type="ARBA" id="ARBA00022679"/>
    </source>
</evidence>
<comment type="similarity">
    <text evidence="1">Belongs to the protein kinase superfamily. NEK Ser/Thr protein kinase family. NIMA subfamily.</text>
</comment>
<dbReference type="PROSITE" id="PS50802">
    <property type="entry name" value="OTU"/>
    <property type="match status" value="1"/>
</dbReference>
<dbReference type="SUPFAM" id="SSF54001">
    <property type="entry name" value="Cysteine proteinases"/>
    <property type="match status" value="1"/>
</dbReference>
<dbReference type="PROSITE" id="PS00108">
    <property type="entry name" value="PROTEIN_KINASE_ST"/>
    <property type="match status" value="1"/>
</dbReference>
<dbReference type="PANTHER" id="PTHR44899:SF3">
    <property type="entry name" value="SERINE_THREONINE-PROTEIN KINASE NEK1"/>
    <property type="match status" value="1"/>
</dbReference>
<evidence type="ECO:0000256" key="9">
    <source>
        <dbReference type="ARBA" id="ARBA00048679"/>
    </source>
</evidence>
<keyword evidence="7 10" id="KW-0067">ATP-binding</keyword>
<dbReference type="InterPro" id="IPR003323">
    <property type="entry name" value="OTU_dom"/>
</dbReference>
<keyword evidence="3" id="KW-0723">Serine/threonine-protein kinase</keyword>
<dbReference type="SUPFAM" id="SSF56112">
    <property type="entry name" value="Protein kinase-like (PK-like)"/>
    <property type="match status" value="1"/>
</dbReference>
<evidence type="ECO:0000256" key="10">
    <source>
        <dbReference type="PROSITE-ProRule" id="PRU10141"/>
    </source>
</evidence>
<dbReference type="GO" id="GO:0005524">
    <property type="term" value="F:ATP binding"/>
    <property type="evidence" value="ECO:0007669"/>
    <property type="project" value="UniProtKB-UniRule"/>
</dbReference>
<keyword evidence="15" id="KW-1185">Reference proteome</keyword>
<dbReference type="SMART" id="SM00220">
    <property type="entry name" value="S_TKc"/>
    <property type="match status" value="1"/>
</dbReference>
<evidence type="ECO:0000256" key="7">
    <source>
        <dbReference type="ARBA" id="ARBA00022840"/>
    </source>
</evidence>
<feature type="domain" description="OTU" evidence="13">
    <location>
        <begin position="400"/>
        <end position="521"/>
    </location>
</feature>
<name>A0A8W8LPF1_MAGGI</name>
<dbReference type="InterPro" id="IPR011009">
    <property type="entry name" value="Kinase-like_dom_sf"/>
</dbReference>
<dbReference type="InterPro" id="IPR008271">
    <property type="entry name" value="Ser/Thr_kinase_AS"/>
</dbReference>
<dbReference type="InterPro" id="IPR000719">
    <property type="entry name" value="Prot_kinase_dom"/>
</dbReference>
<keyword evidence="6" id="KW-0418">Kinase</keyword>
<dbReference type="Gene3D" id="1.10.510.10">
    <property type="entry name" value="Transferase(Phosphotransferase) domain 1"/>
    <property type="match status" value="1"/>
</dbReference>
<dbReference type="InterPro" id="IPR051131">
    <property type="entry name" value="NEK_Ser/Thr_kinase_NIMA"/>
</dbReference>
<dbReference type="Pfam" id="PF00069">
    <property type="entry name" value="Pkinase"/>
    <property type="match status" value="2"/>
</dbReference>